<reference evidence="2" key="1">
    <citation type="journal article" date="2024" name="Proc. Natl. Acad. Sci. U.S.A.">
        <title>Extraordinary preservation of gene collinearity over three hundred million years revealed in homosporous lycophytes.</title>
        <authorList>
            <person name="Li C."/>
            <person name="Wickell D."/>
            <person name="Kuo L.Y."/>
            <person name="Chen X."/>
            <person name="Nie B."/>
            <person name="Liao X."/>
            <person name="Peng D."/>
            <person name="Ji J."/>
            <person name="Jenkins J."/>
            <person name="Williams M."/>
            <person name="Shu S."/>
            <person name="Plott C."/>
            <person name="Barry K."/>
            <person name="Rajasekar S."/>
            <person name="Grimwood J."/>
            <person name="Han X."/>
            <person name="Sun S."/>
            <person name="Hou Z."/>
            <person name="He W."/>
            <person name="Dai G."/>
            <person name="Sun C."/>
            <person name="Schmutz J."/>
            <person name="Leebens-Mack J.H."/>
            <person name="Li F.W."/>
            <person name="Wang L."/>
        </authorList>
    </citation>
    <scope>NUCLEOTIDE SEQUENCE [LARGE SCALE GENOMIC DNA]</scope>
    <source>
        <strain evidence="2">cv. PW_Plant_1</strain>
    </source>
</reference>
<sequence>MGNKVPLKGSCGSAKLACVLLLWVLYVAHQNFFCVSGDGLTLSTQNVTVVVGVNRSIARVSDTFVCATLDWWPPDKCDYGTCSWDHASLLNLDLTNPILHNAVKGLYPVLLRLGGSLQDQVVYDVGDIQLPCHPFVRAPGLFGYSEGCLNMSRWQALNDFFSETGSQVAFGLNALYGRETNRSLPWDSSNTRNFIQFTANQGYPIYAWELGNELSSSGIGAKLSGSQYADATKELRTIVNEVNSGSAVKPFVVAPDGFFEKNWYRDLLQNTGSQVLNACTFHIYNLGPGDSSNYLDSKILDPSFLDKGAAIFFNVSQTLLTYGPWVQAWVGESGGAYNSGQPHVSHSFLSSFWYVDQLGMAATFNTQVYCRQSLIGGHYGLLNTTTFHPNPDYYSALLWKELMGTEVLSAVSVGNVYLRAYAHCTKGDTHSIAVALINLSNTTEFNVHIPIHDSTVNHGGAQSPGIRLSVFGDLFSCKSKRKAVELQSKRLEYHLTAATGDLHSHSVLLNGKVLEITPDGNLPNLVPAPADKSLPVIVAPTSIVFVTIPDVSAPACLLAGA</sequence>
<protein>
    <submittedName>
        <fullName evidence="1">Uncharacterized protein</fullName>
    </submittedName>
</protein>
<evidence type="ECO:0000313" key="1">
    <source>
        <dbReference type="EMBL" id="KAJ7547215.1"/>
    </source>
</evidence>
<proteinExistence type="predicted"/>
<evidence type="ECO:0000313" key="2">
    <source>
        <dbReference type="Proteomes" id="UP001162992"/>
    </source>
</evidence>
<keyword evidence="2" id="KW-1185">Reference proteome</keyword>
<comment type="caution">
    <text evidence="1">The sequence shown here is derived from an EMBL/GenBank/DDBJ whole genome shotgun (WGS) entry which is preliminary data.</text>
</comment>
<name>A0ACC2CYW6_DIPCM</name>
<gene>
    <name evidence="1" type="ORF">O6H91_08G075200</name>
</gene>
<accession>A0ACC2CYW6</accession>
<dbReference type="Proteomes" id="UP001162992">
    <property type="component" value="Chromosome 8"/>
</dbReference>
<dbReference type="EMBL" id="CM055099">
    <property type="protein sequence ID" value="KAJ7547215.1"/>
    <property type="molecule type" value="Genomic_DNA"/>
</dbReference>
<organism evidence="1 2">
    <name type="scientific">Diphasiastrum complanatum</name>
    <name type="common">Issler's clubmoss</name>
    <name type="synonym">Lycopodium complanatum</name>
    <dbReference type="NCBI Taxonomy" id="34168"/>
    <lineage>
        <taxon>Eukaryota</taxon>
        <taxon>Viridiplantae</taxon>
        <taxon>Streptophyta</taxon>
        <taxon>Embryophyta</taxon>
        <taxon>Tracheophyta</taxon>
        <taxon>Lycopodiopsida</taxon>
        <taxon>Lycopodiales</taxon>
        <taxon>Lycopodiaceae</taxon>
        <taxon>Lycopodioideae</taxon>
        <taxon>Diphasiastrum</taxon>
    </lineage>
</organism>